<feature type="compositionally biased region" description="Basic residues" evidence="1">
    <location>
        <begin position="42"/>
        <end position="70"/>
    </location>
</feature>
<gene>
    <name evidence="2" type="ORF">DPMN_023642</name>
</gene>
<feature type="region of interest" description="Disordered" evidence="1">
    <location>
        <begin position="1"/>
        <end position="88"/>
    </location>
</feature>
<keyword evidence="3" id="KW-1185">Reference proteome</keyword>
<accession>A0A9D4LN39</accession>
<organism evidence="2 3">
    <name type="scientific">Dreissena polymorpha</name>
    <name type="common">Zebra mussel</name>
    <name type="synonym">Mytilus polymorpha</name>
    <dbReference type="NCBI Taxonomy" id="45954"/>
    <lineage>
        <taxon>Eukaryota</taxon>
        <taxon>Metazoa</taxon>
        <taxon>Spiralia</taxon>
        <taxon>Lophotrochozoa</taxon>
        <taxon>Mollusca</taxon>
        <taxon>Bivalvia</taxon>
        <taxon>Autobranchia</taxon>
        <taxon>Heteroconchia</taxon>
        <taxon>Euheterodonta</taxon>
        <taxon>Imparidentia</taxon>
        <taxon>Neoheterodontei</taxon>
        <taxon>Myida</taxon>
        <taxon>Dreissenoidea</taxon>
        <taxon>Dreissenidae</taxon>
        <taxon>Dreissena</taxon>
    </lineage>
</organism>
<dbReference type="Proteomes" id="UP000828390">
    <property type="component" value="Unassembled WGS sequence"/>
</dbReference>
<protein>
    <submittedName>
        <fullName evidence="2">Uncharacterized protein</fullName>
    </submittedName>
</protein>
<reference evidence="2" key="2">
    <citation type="submission" date="2020-11" db="EMBL/GenBank/DDBJ databases">
        <authorList>
            <person name="McCartney M.A."/>
            <person name="Auch B."/>
            <person name="Kono T."/>
            <person name="Mallez S."/>
            <person name="Becker A."/>
            <person name="Gohl D.M."/>
            <person name="Silverstein K.A.T."/>
            <person name="Koren S."/>
            <person name="Bechman K.B."/>
            <person name="Herman A."/>
            <person name="Abrahante J.E."/>
            <person name="Garbe J."/>
        </authorList>
    </citation>
    <scope>NUCLEOTIDE SEQUENCE</scope>
    <source>
        <strain evidence="2">Duluth1</strain>
        <tissue evidence="2">Whole animal</tissue>
    </source>
</reference>
<feature type="compositionally biased region" description="Basic and acidic residues" evidence="1">
    <location>
        <begin position="76"/>
        <end position="88"/>
    </location>
</feature>
<dbReference type="AlphaFoldDB" id="A0A9D4LN39"/>
<proteinExistence type="predicted"/>
<evidence type="ECO:0000313" key="2">
    <source>
        <dbReference type="EMBL" id="KAH3860724.1"/>
    </source>
</evidence>
<dbReference type="EMBL" id="JAIWYP010000002">
    <property type="protein sequence ID" value="KAH3860724.1"/>
    <property type="molecule type" value="Genomic_DNA"/>
</dbReference>
<name>A0A9D4LN39_DREPO</name>
<evidence type="ECO:0000313" key="3">
    <source>
        <dbReference type="Proteomes" id="UP000828390"/>
    </source>
</evidence>
<comment type="caution">
    <text evidence="2">The sequence shown here is derived from an EMBL/GenBank/DDBJ whole genome shotgun (WGS) entry which is preliminary data.</text>
</comment>
<feature type="compositionally biased region" description="Basic and acidic residues" evidence="1">
    <location>
        <begin position="20"/>
        <end position="41"/>
    </location>
</feature>
<evidence type="ECO:0000256" key="1">
    <source>
        <dbReference type="SAM" id="MobiDB-lite"/>
    </source>
</evidence>
<reference evidence="2" key="1">
    <citation type="journal article" date="2019" name="bioRxiv">
        <title>The Genome of the Zebra Mussel, Dreissena polymorpha: A Resource for Invasive Species Research.</title>
        <authorList>
            <person name="McCartney M.A."/>
            <person name="Auch B."/>
            <person name="Kono T."/>
            <person name="Mallez S."/>
            <person name="Zhang Y."/>
            <person name="Obille A."/>
            <person name="Becker A."/>
            <person name="Abrahante J.E."/>
            <person name="Garbe J."/>
            <person name="Badalamenti J.P."/>
            <person name="Herman A."/>
            <person name="Mangelson H."/>
            <person name="Liachko I."/>
            <person name="Sullivan S."/>
            <person name="Sone E.D."/>
            <person name="Koren S."/>
            <person name="Silverstein K.A.T."/>
            <person name="Beckman K.B."/>
            <person name="Gohl D.M."/>
        </authorList>
    </citation>
    <scope>NUCLEOTIDE SEQUENCE</scope>
    <source>
        <strain evidence="2">Duluth1</strain>
        <tissue evidence="2">Whole animal</tissue>
    </source>
</reference>
<sequence>MTQDQIENQRLKDKKRKQLERKTGTEEQIESDRQRDQESRKQPRLKKKSTANNFRRRHRPRGSYISRRRRNPEQNSIDRQKNQKIQET</sequence>